<dbReference type="GO" id="GO:0030429">
    <property type="term" value="F:kynureninase activity"/>
    <property type="evidence" value="ECO:0007669"/>
    <property type="project" value="UniProtKB-UniRule"/>
</dbReference>
<dbReference type="UniPathway" id="UPA00334">
    <property type="reaction ID" value="UER00455"/>
</dbReference>
<dbReference type="PANTHER" id="PTHR14084">
    <property type="entry name" value="KYNURENINASE"/>
    <property type="match status" value="1"/>
</dbReference>
<dbReference type="GO" id="GO:0097053">
    <property type="term" value="P:L-kynurenine catabolic process"/>
    <property type="evidence" value="ECO:0007669"/>
    <property type="project" value="UniProtKB-UniRule"/>
</dbReference>
<evidence type="ECO:0000256" key="3">
    <source>
        <dbReference type="ARBA" id="ARBA00022801"/>
    </source>
</evidence>
<evidence type="ECO:0000256" key="1">
    <source>
        <dbReference type="ARBA" id="ARBA00022490"/>
    </source>
</evidence>
<comment type="subcellular location">
    <subcellularLocation>
        <location evidence="5 6">Cytoplasm</location>
    </subcellularLocation>
</comment>
<dbReference type="OrthoDB" id="5978656at2759"/>
<dbReference type="UniPathway" id="UPA00253">
    <property type="reaction ID" value="UER00329"/>
</dbReference>
<keyword evidence="2 5" id="KW-0662">Pyridine nucleotide biosynthesis</keyword>
<keyword evidence="8" id="KW-1185">Reference proteome</keyword>
<keyword evidence="3 5" id="KW-0378">Hydrolase</keyword>
<feature type="binding site" evidence="5">
    <location>
        <position position="260"/>
    </location>
    <ligand>
        <name>pyridoxal 5'-phosphate</name>
        <dbReference type="ChEBI" id="CHEBI:597326"/>
    </ligand>
</feature>
<comment type="function">
    <text evidence="5 6">Catalyzes the cleavage of L-kynurenine (L-Kyn) and L-3-hydroxykynurenine (L-3OHKyn) into anthranilic acid (AA) and 3-hydroxyanthranilic acid (3-OHAA), respectively.</text>
</comment>
<name>A0A2D3V7T4_9PEZI</name>
<feature type="modified residue" description="N6-(pyridoxal phosphate)lysine" evidence="5">
    <location>
        <position position="286"/>
    </location>
</feature>
<dbReference type="GO" id="GO:0043420">
    <property type="term" value="P:anthranilate metabolic process"/>
    <property type="evidence" value="ECO:0007669"/>
    <property type="project" value="UniProtKB-UniRule"/>
</dbReference>
<dbReference type="Gene3D" id="3.40.640.10">
    <property type="entry name" value="Type I PLP-dependent aspartate aminotransferase-like (Major domain)"/>
    <property type="match status" value="1"/>
</dbReference>
<comment type="cofactor">
    <cofactor evidence="5 6">
        <name>pyridoxal 5'-phosphate</name>
        <dbReference type="ChEBI" id="CHEBI:597326"/>
    </cofactor>
</comment>
<keyword evidence="1 5" id="KW-0963">Cytoplasm</keyword>
<comment type="similarity">
    <text evidence="5 6">Belongs to the kynureninase family.</text>
</comment>
<feature type="binding site" evidence="5">
    <location>
        <position position="149"/>
    </location>
    <ligand>
        <name>pyridoxal 5'-phosphate</name>
        <dbReference type="ChEBI" id="CHEBI:597326"/>
    </ligand>
</feature>
<evidence type="ECO:0000313" key="7">
    <source>
        <dbReference type="EMBL" id="CZT21500.1"/>
    </source>
</evidence>
<comment type="pathway">
    <text evidence="5 6">Cofactor biosynthesis; NAD(+) biosynthesis; quinolinate from L-kynurenine: step 2/3.</text>
</comment>
<feature type="binding site" evidence="5">
    <location>
        <position position="344"/>
    </location>
    <ligand>
        <name>pyridoxal 5'-phosphate</name>
        <dbReference type="ChEBI" id="CHEBI:597326"/>
    </ligand>
</feature>
<comment type="catalytic activity">
    <reaction evidence="6">
        <text>3-hydroxy-L-kynurenine + H2O = 3-hydroxyanthranilate + L-alanine + H(+)</text>
        <dbReference type="Rhea" id="RHEA:25143"/>
        <dbReference type="ChEBI" id="CHEBI:15377"/>
        <dbReference type="ChEBI" id="CHEBI:15378"/>
        <dbReference type="ChEBI" id="CHEBI:36559"/>
        <dbReference type="ChEBI" id="CHEBI:57972"/>
        <dbReference type="ChEBI" id="CHEBI:58125"/>
        <dbReference type="EC" id="3.7.1.3"/>
    </reaction>
</comment>
<feature type="binding site" evidence="5">
    <location>
        <position position="263"/>
    </location>
    <ligand>
        <name>pyridoxal 5'-phosphate</name>
        <dbReference type="ChEBI" id="CHEBI:597326"/>
    </ligand>
</feature>
<accession>A0A2D3V7T4</accession>
<dbReference type="EC" id="3.7.1.3" evidence="5 6"/>
<dbReference type="Gene3D" id="3.90.1150.10">
    <property type="entry name" value="Aspartate Aminotransferase, domain 1"/>
    <property type="match status" value="1"/>
</dbReference>
<keyword evidence="4 5" id="KW-0663">Pyridoxal phosphate</keyword>
<dbReference type="HAMAP" id="MF_01970">
    <property type="entry name" value="Kynureninase"/>
    <property type="match status" value="1"/>
</dbReference>
<sequence>MDVHSAIETLRRGEKPEWPTHTNSLDFAQSLDNVKDLPSFRSEFVVPTKAQLKRKTLADDAQTSAVASGPDDESIYFCGNSLGLQPKVLTEYMAAYMKTWGSIGVGGHFTNFEDSPLAPFQDMAADCSKKTAALVGASPEEVVIMNTLTVNLHLMMAAFYKPQGKKTKIMCEWRPFPSDWYAIESQIEWHGLNAKENMLLVEPDDGYIMTTSNIISLIDKHADELALILLPGIQYYSGQLLDIATITKHAHSRGLIIGWDLAHAAGNVELKLHEWGVDFACWCNYKYINCGAGGMAGAFVHEKHGNNGSNTGLKGWYGGDKSVRFLMDNKYVPTPGAQGFQLANPSAVDLTCLSASLSIFEKTSMSALRSKSLLLTGYAEHLLNQISERDSAETVPFQIITPSDPRQRGTQLSVLLREGLLEPVSAALEQDGIICDKRKPGCIRVAPVPLYNTFSDVWRFMQTLERALQPKVQEDLNDKSGALVQDHGQHQAGAEVDARL</sequence>
<dbReference type="GO" id="GO:0005737">
    <property type="term" value="C:cytoplasm"/>
    <property type="evidence" value="ECO:0007669"/>
    <property type="project" value="UniProtKB-SubCell"/>
</dbReference>
<gene>
    <name evidence="5" type="primary">BNA5</name>
    <name evidence="7" type="ORF">RCC_07363</name>
</gene>
<dbReference type="Pfam" id="PF22580">
    <property type="entry name" value="KYNU_C"/>
    <property type="match status" value="1"/>
</dbReference>
<dbReference type="NCBIfam" id="TIGR01814">
    <property type="entry name" value="kynureninase"/>
    <property type="match status" value="1"/>
</dbReference>
<dbReference type="EMBL" id="FJUY01000011">
    <property type="protein sequence ID" value="CZT21500.1"/>
    <property type="molecule type" value="Genomic_DNA"/>
</dbReference>
<dbReference type="STRING" id="112498.A0A2D3V7T4"/>
<dbReference type="GO" id="GO:0019441">
    <property type="term" value="P:L-tryptophan catabolic process to kynurenine"/>
    <property type="evidence" value="ECO:0007669"/>
    <property type="project" value="TreeGrafter"/>
</dbReference>
<dbReference type="InterPro" id="IPR010111">
    <property type="entry name" value="Kynureninase"/>
</dbReference>
<comment type="pathway">
    <text evidence="5 6">Amino-acid degradation; L-kynurenine degradation; L-alanine and anthranilate from L-kynurenine: step 1/1.</text>
</comment>
<feature type="binding site" evidence="5">
    <location>
        <position position="148"/>
    </location>
    <ligand>
        <name>pyridoxal 5'-phosphate</name>
        <dbReference type="ChEBI" id="CHEBI:597326"/>
    </ligand>
</feature>
<comment type="catalytic activity">
    <reaction evidence="5 6">
        <text>L-kynurenine + H2O = anthranilate + L-alanine + H(+)</text>
        <dbReference type="Rhea" id="RHEA:16813"/>
        <dbReference type="ChEBI" id="CHEBI:15377"/>
        <dbReference type="ChEBI" id="CHEBI:15378"/>
        <dbReference type="ChEBI" id="CHEBI:16567"/>
        <dbReference type="ChEBI" id="CHEBI:57959"/>
        <dbReference type="ChEBI" id="CHEBI:57972"/>
        <dbReference type="EC" id="3.7.1.3"/>
    </reaction>
</comment>
<dbReference type="GO" id="GO:0030170">
    <property type="term" value="F:pyridoxal phosphate binding"/>
    <property type="evidence" value="ECO:0007669"/>
    <property type="project" value="UniProtKB-UniRule"/>
</dbReference>
<feature type="binding site" evidence="5">
    <location>
        <begin position="176"/>
        <end position="179"/>
    </location>
    <ligand>
        <name>pyridoxal 5'-phosphate</name>
        <dbReference type="ChEBI" id="CHEBI:597326"/>
    </ligand>
</feature>
<dbReference type="PIRSF" id="PIRSF038800">
    <property type="entry name" value="KYNU"/>
    <property type="match status" value="1"/>
</dbReference>
<comment type="subunit">
    <text evidence="5 6">Homodimer.</text>
</comment>
<dbReference type="PANTHER" id="PTHR14084:SF2">
    <property type="entry name" value="KYNURENINASE 2"/>
    <property type="match status" value="1"/>
</dbReference>
<feature type="binding site" evidence="5">
    <location>
        <position position="316"/>
    </location>
    <ligand>
        <name>pyridoxal 5'-phosphate</name>
        <dbReference type="ChEBI" id="CHEBI:597326"/>
    </ligand>
</feature>
<dbReference type="GO" id="GO:0019805">
    <property type="term" value="P:quinolinate biosynthetic process"/>
    <property type="evidence" value="ECO:0007669"/>
    <property type="project" value="UniProtKB-UniRule"/>
</dbReference>
<dbReference type="GO" id="GO:0034354">
    <property type="term" value="P:'de novo' NAD+ biosynthetic process from L-tryptophan"/>
    <property type="evidence" value="ECO:0007669"/>
    <property type="project" value="UniProtKB-UniRule"/>
</dbReference>
<evidence type="ECO:0000313" key="8">
    <source>
        <dbReference type="Proteomes" id="UP000225277"/>
    </source>
</evidence>
<comment type="caution">
    <text evidence="5">Lacks conserved residue(s) required for the propagation of feature annotation.</text>
</comment>
<dbReference type="SUPFAM" id="SSF53383">
    <property type="entry name" value="PLP-dependent transferases"/>
    <property type="match status" value="1"/>
</dbReference>
<dbReference type="InterPro" id="IPR015422">
    <property type="entry name" value="PyrdxlP-dep_Trfase_small"/>
</dbReference>
<organism evidence="7 8">
    <name type="scientific">Ramularia collo-cygni</name>
    <dbReference type="NCBI Taxonomy" id="112498"/>
    <lineage>
        <taxon>Eukaryota</taxon>
        <taxon>Fungi</taxon>
        <taxon>Dikarya</taxon>
        <taxon>Ascomycota</taxon>
        <taxon>Pezizomycotina</taxon>
        <taxon>Dothideomycetes</taxon>
        <taxon>Dothideomycetidae</taxon>
        <taxon>Mycosphaerellales</taxon>
        <taxon>Mycosphaerellaceae</taxon>
        <taxon>Ramularia</taxon>
    </lineage>
</organism>
<dbReference type="InterPro" id="IPR015421">
    <property type="entry name" value="PyrdxlP-dep_Trfase_major"/>
</dbReference>
<evidence type="ECO:0000256" key="4">
    <source>
        <dbReference type="ARBA" id="ARBA00022898"/>
    </source>
</evidence>
<dbReference type="FunFam" id="3.40.640.10:FF:000031">
    <property type="entry name" value="Kynureninase"/>
    <property type="match status" value="1"/>
</dbReference>
<reference evidence="7 8" key="1">
    <citation type="submission" date="2016-03" db="EMBL/GenBank/DDBJ databases">
        <authorList>
            <person name="Ploux O."/>
        </authorList>
    </citation>
    <scope>NUCLEOTIDE SEQUENCE [LARGE SCALE GENOMIC DNA]</scope>
    <source>
        <strain evidence="7 8">URUG2</strain>
    </source>
</reference>
<feature type="binding site" evidence="5">
    <location>
        <position position="285"/>
    </location>
    <ligand>
        <name>pyridoxal 5'-phosphate</name>
        <dbReference type="ChEBI" id="CHEBI:597326"/>
    </ligand>
</feature>
<dbReference type="InterPro" id="IPR015424">
    <property type="entry name" value="PyrdxlP-dep_Trfase"/>
</dbReference>
<evidence type="ECO:0000256" key="6">
    <source>
        <dbReference type="PIRNR" id="PIRNR038800"/>
    </source>
</evidence>
<evidence type="ECO:0000256" key="5">
    <source>
        <dbReference type="HAMAP-Rule" id="MF_03017"/>
    </source>
</evidence>
<evidence type="ECO:0000256" key="2">
    <source>
        <dbReference type="ARBA" id="ARBA00022642"/>
    </source>
</evidence>
<protein>
    <recommendedName>
        <fullName evidence="5 6">Kynureninase</fullName>
        <ecNumber evidence="5 6">3.7.1.3</ecNumber>
    </recommendedName>
    <alternativeName>
        <fullName evidence="5">Biosynthesis of nicotinic acid protein 5</fullName>
    </alternativeName>
    <alternativeName>
        <fullName evidence="5">L-kynurenine hydrolase</fullName>
    </alternativeName>
</protein>
<dbReference type="Proteomes" id="UP000225277">
    <property type="component" value="Unassembled WGS sequence"/>
</dbReference>
<proteinExistence type="inferred from homology"/>
<dbReference type="AlphaFoldDB" id="A0A2D3V7T4"/>